<dbReference type="EMBL" id="CP045997">
    <property type="protein sequence ID" value="QHV97559.1"/>
    <property type="molecule type" value="Genomic_DNA"/>
</dbReference>
<evidence type="ECO:0008006" key="3">
    <source>
        <dbReference type="Google" id="ProtNLM"/>
    </source>
</evidence>
<evidence type="ECO:0000313" key="1">
    <source>
        <dbReference type="EMBL" id="QHV97559.1"/>
    </source>
</evidence>
<dbReference type="Proteomes" id="UP000464577">
    <property type="component" value="Chromosome"/>
</dbReference>
<keyword evidence="2" id="KW-1185">Reference proteome</keyword>
<proteinExistence type="predicted"/>
<protein>
    <recommendedName>
        <fullName evidence="3">DUF4248 domain-containing protein</fullName>
    </recommendedName>
</protein>
<dbReference type="KEGG" id="senf:GJR95_22245"/>
<dbReference type="AlphaFoldDB" id="A0A6P1W0Q2"/>
<name>A0A6P1W0Q2_9BACT</name>
<gene>
    <name evidence="1" type="ORF">GJR95_22245</name>
</gene>
<organism evidence="1 2">
    <name type="scientific">Spirosoma endbachense</name>
    <dbReference type="NCBI Taxonomy" id="2666025"/>
    <lineage>
        <taxon>Bacteria</taxon>
        <taxon>Pseudomonadati</taxon>
        <taxon>Bacteroidota</taxon>
        <taxon>Cytophagia</taxon>
        <taxon>Cytophagales</taxon>
        <taxon>Cytophagaceae</taxon>
        <taxon>Spirosoma</taxon>
    </lineage>
</organism>
<accession>A0A6P1W0Q2</accession>
<dbReference type="RefSeq" id="WP_162387970.1">
    <property type="nucleotide sequence ID" value="NZ_CP045997.1"/>
</dbReference>
<evidence type="ECO:0000313" key="2">
    <source>
        <dbReference type="Proteomes" id="UP000464577"/>
    </source>
</evidence>
<sequence>MKTAKLGVYSKADFLLAYGVTMPIFEKWIEEIEEQIGWKKGQKQKFPPRLVQIVFDHLGEP</sequence>
<reference evidence="1 2" key="1">
    <citation type="submission" date="2019-11" db="EMBL/GenBank/DDBJ databases">
        <title>Spirosoma endbachense sp. nov., isolated from a natural salt meadow.</title>
        <authorList>
            <person name="Rojas J."/>
            <person name="Ambika Manirajan B."/>
            <person name="Ratering S."/>
            <person name="Suarez C."/>
            <person name="Geissler-Plaum R."/>
            <person name="Schnell S."/>
        </authorList>
    </citation>
    <scope>NUCLEOTIDE SEQUENCE [LARGE SCALE GENOMIC DNA]</scope>
    <source>
        <strain evidence="1 2">I-24</strain>
    </source>
</reference>